<feature type="domain" description="Glycosyl hydrolase 94 supersandwich" evidence="4">
    <location>
        <begin position="2088"/>
        <end position="2354"/>
    </location>
</feature>
<keyword evidence="3" id="KW-1133">Transmembrane helix</keyword>
<evidence type="ECO:0000256" key="3">
    <source>
        <dbReference type="SAM" id="Phobius"/>
    </source>
</evidence>
<evidence type="ECO:0000259" key="5">
    <source>
        <dbReference type="Pfam" id="PF10091"/>
    </source>
</evidence>
<reference evidence="7" key="1">
    <citation type="submission" date="2020-08" db="EMBL/GenBank/DDBJ databases">
        <title>Novel species isolated from subtropical streams in China.</title>
        <authorList>
            <person name="Lu H."/>
        </authorList>
    </citation>
    <scope>NUCLEOTIDE SEQUENCE</scope>
    <source>
        <strain evidence="7">KACC 12607</strain>
    </source>
</reference>
<dbReference type="InterPro" id="IPR008928">
    <property type="entry name" value="6-hairpin_glycosidase_sf"/>
</dbReference>
<dbReference type="Pfam" id="PF10091">
    <property type="entry name" value="Glycoamylase"/>
    <property type="match status" value="1"/>
</dbReference>
<dbReference type="InterPro" id="IPR010383">
    <property type="entry name" value="Glyco_hydrolase_94_b-supersand"/>
</dbReference>
<dbReference type="Pfam" id="PF06165">
    <property type="entry name" value="GH94_b-supersand"/>
    <property type="match status" value="2"/>
</dbReference>
<dbReference type="InterPro" id="IPR037824">
    <property type="entry name" value="GH94N_2_NdvB"/>
</dbReference>
<comment type="caution">
    <text evidence="7">The sequence shown here is derived from an EMBL/GenBank/DDBJ whole genome shotgun (WGS) entry which is preliminary data.</text>
</comment>
<dbReference type="SUPFAM" id="SSF48208">
    <property type="entry name" value="Six-hairpin glycosidases"/>
    <property type="match status" value="1"/>
</dbReference>
<dbReference type="Gene3D" id="1.50.10.10">
    <property type="match status" value="1"/>
</dbReference>
<dbReference type="Gene3D" id="2.60.420.10">
    <property type="entry name" value="Maltose phosphorylase, domain 3"/>
    <property type="match status" value="1"/>
</dbReference>
<dbReference type="CDD" id="cd11753">
    <property type="entry name" value="GH94N_ChvB_NdvB_2_like"/>
    <property type="match status" value="1"/>
</dbReference>
<dbReference type="Proteomes" id="UP000634011">
    <property type="component" value="Unassembled WGS sequence"/>
</dbReference>
<proteinExistence type="predicted"/>
<feature type="transmembrane region" description="Helical" evidence="3">
    <location>
        <begin position="380"/>
        <end position="403"/>
    </location>
</feature>
<dbReference type="InterPro" id="IPR037018">
    <property type="entry name" value="GH65_N"/>
</dbReference>
<keyword evidence="3" id="KW-0472">Membrane</keyword>
<dbReference type="GO" id="GO:0005975">
    <property type="term" value="P:carbohydrate metabolic process"/>
    <property type="evidence" value="ECO:0007669"/>
    <property type="project" value="InterPro"/>
</dbReference>
<dbReference type="InterPro" id="IPR052047">
    <property type="entry name" value="GH94_Enzymes"/>
</dbReference>
<protein>
    <submittedName>
        <fullName evidence="7">Cyclic beta 1-2 glucan synthetase</fullName>
    </submittedName>
</protein>
<dbReference type="InterPro" id="IPR019282">
    <property type="entry name" value="Glycoamylase-like_cons_dom"/>
</dbReference>
<feature type="transmembrane region" description="Helical" evidence="3">
    <location>
        <begin position="945"/>
        <end position="966"/>
    </location>
</feature>
<feature type="domain" description="Glycosyl hydrolase 94 supersandwich" evidence="4">
    <location>
        <begin position="1583"/>
        <end position="1858"/>
    </location>
</feature>
<evidence type="ECO:0000256" key="2">
    <source>
        <dbReference type="ARBA" id="ARBA00022679"/>
    </source>
</evidence>
<dbReference type="Pfam" id="PF17167">
    <property type="entry name" value="Glyco_hydro_94"/>
    <property type="match status" value="1"/>
</dbReference>
<dbReference type="SUPFAM" id="SSF74650">
    <property type="entry name" value="Galactose mutarotase-like"/>
    <property type="match status" value="2"/>
</dbReference>
<accession>A0A923HJH6</accession>
<evidence type="ECO:0000256" key="1">
    <source>
        <dbReference type="ARBA" id="ARBA00022676"/>
    </source>
</evidence>
<feature type="transmembrane region" description="Helical" evidence="3">
    <location>
        <begin position="795"/>
        <end position="814"/>
    </location>
</feature>
<dbReference type="InterPro" id="IPR037820">
    <property type="entry name" value="GH94N_NdvB"/>
</dbReference>
<dbReference type="Gene3D" id="2.70.98.40">
    <property type="entry name" value="Glycoside hydrolase, family 65, N-terminal domain"/>
    <property type="match status" value="2"/>
</dbReference>
<dbReference type="GO" id="GO:0030246">
    <property type="term" value="F:carbohydrate binding"/>
    <property type="evidence" value="ECO:0007669"/>
    <property type="project" value="InterPro"/>
</dbReference>
<keyword evidence="1" id="KW-0328">Glycosyltransferase</keyword>
<evidence type="ECO:0000313" key="7">
    <source>
        <dbReference type="EMBL" id="MBC3863360.1"/>
    </source>
</evidence>
<dbReference type="SMART" id="SM01068">
    <property type="entry name" value="CBM_X"/>
    <property type="match status" value="2"/>
</dbReference>
<gene>
    <name evidence="7" type="ORF">H8K32_14745</name>
</gene>
<dbReference type="EMBL" id="JACOFV010000014">
    <property type="protein sequence ID" value="MBC3863360.1"/>
    <property type="molecule type" value="Genomic_DNA"/>
</dbReference>
<name>A0A923HJH6_9BURK</name>
<evidence type="ECO:0000259" key="4">
    <source>
        <dbReference type="Pfam" id="PF06165"/>
    </source>
</evidence>
<feature type="domain" description="Glycoamylase-like" evidence="5">
    <location>
        <begin position="1333"/>
        <end position="1538"/>
    </location>
</feature>
<dbReference type="Gene3D" id="1.50.10.140">
    <property type="match status" value="2"/>
</dbReference>
<dbReference type="GO" id="GO:0016757">
    <property type="term" value="F:glycosyltransferase activity"/>
    <property type="evidence" value="ECO:0007669"/>
    <property type="project" value="UniProtKB-KW"/>
</dbReference>
<evidence type="ECO:0000259" key="6">
    <source>
        <dbReference type="Pfam" id="PF17167"/>
    </source>
</evidence>
<dbReference type="InterPro" id="IPR012341">
    <property type="entry name" value="6hp_glycosidase-like_sf"/>
</dbReference>
<feature type="domain" description="Glycosyl hydrolase 94 catalytic" evidence="6">
    <location>
        <begin position="2372"/>
        <end position="2796"/>
    </location>
</feature>
<feature type="transmembrane region" description="Helical" evidence="3">
    <location>
        <begin position="409"/>
        <end position="440"/>
    </location>
</feature>
<feature type="transmembrane region" description="Helical" evidence="3">
    <location>
        <begin position="820"/>
        <end position="842"/>
    </location>
</feature>
<evidence type="ECO:0000313" key="8">
    <source>
        <dbReference type="Proteomes" id="UP000634011"/>
    </source>
</evidence>
<dbReference type="PANTHER" id="PTHR37469:SF2">
    <property type="entry name" value="CELLOBIONIC ACID PHOSPHORYLASE"/>
    <property type="match status" value="1"/>
</dbReference>
<organism evidence="7 8">
    <name type="scientific">Undibacterium jejuense</name>
    <dbReference type="NCBI Taxonomy" id="1344949"/>
    <lineage>
        <taxon>Bacteria</taxon>
        <taxon>Pseudomonadati</taxon>
        <taxon>Pseudomonadota</taxon>
        <taxon>Betaproteobacteria</taxon>
        <taxon>Burkholderiales</taxon>
        <taxon>Oxalobacteraceae</taxon>
        <taxon>Undibacterium</taxon>
    </lineage>
</organism>
<dbReference type="InterPro" id="IPR033432">
    <property type="entry name" value="GH94_catalytic"/>
</dbReference>
<dbReference type="PANTHER" id="PTHR37469">
    <property type="entry name" value="CELLOBIONIC ACID PHOSPHORYLASE-RELATED"/>
    <property type="match status" value="1"/>
</dbReference>
<keyword evidence="3" id="KW-0812">Transmembrane</keyword>
<keyword evidence="8" id="KW-1185">Reference proteome</keyword>
<keyword evidence="2" id="KW-0808">Transferase</keyword>
<dbReference type="InterPro" id="IPR011013">
    <property type="entry name" value="Gal_mutarotase_sf_dom"/>
</dbReference>
<dbReference type="CDD" id="cd11756">
    <property type="entry name" value="GH94N_ChvB_NdvB_1_like"/>
    <property type="match status" value="1"/>
</dbReference>
<feature type="transmembrane region" description="Helical" evidence="3">
    <location>
        <begin position="917"/>
        <end position="938"/>
    </location>
</feature>
<sequence length="2879" mass="324602">MEQHGRILAIGHVLSPTFHSDQLLSRLSNNEEVIVTTCGLLTEVIKDGHQVTPAAAWLLDNFYLIEDQIRTAKHHLPKNYSKELPCLSTGNCTGKPRVYGIALETISHGDGRIDPENLRHFIMAYQVISTLKLGELWAIPIMLRLALIENLRRVAARLATTQENRKLAIVWADAMITTAEKDPSNLILLVADMSRSHPPLDSSFVAELVRRLQGQAPTLILPLNWLSQRLAETGQTIEKLVQQESQKQAADQISISNSIGSLRLLSAMDWREFVESMSAVDKVLQQDPAQVYLHMDFATRDRYRHVVESIAKQSELSEVDVAKAALDLANKELIKQVPHDRRSHIGFFLIDQGLPTLEDVAHVKLSLWEKICRSTKKHAFLIYTGSIVLLSLIVTTCLVLPAIDLKDKSYLLVAFSIVCVLVASQFSVSVINWLATLMAVPHSLPRMDFSKRIPQQCSCLVVVPTMLFSTENIDELCNAMEVRFLANQDFHLQYGLLTDFSDADLEKLASDDALLERATHHIEQLNIKYPRTGGSYFLLFHRPRIWNPQENKWMSFERKRGKLASLNAYLRDLSGNAFSLVVGDTSGLAKIKYVITLDTDTELPRDAASLFVATMAHILNKPKYDDHLCRVTEGYGILQPRITVGIPSLHASRYELLYGGDVGIDPYTRTVSDVYQDIFNEGSFIGKGIYDVDVFEQALANRMPENRILSHDLLEGCYARAGLLSDIPLIEAYPASYLTDMRRRHRWVRGDWQIASWMLKNVPGSLTENSDAKKTCQNPLSYLSRWKLFDNLRRSVTPLAQILFLLVGWLLLSSQISPRFWSWALVILLAFPSISSFILNLFKKPTDILLYQHLVALIKNTKLQLTYAFLHLCFLPYEAWVNTDAILRTQWRVLYSHQHLLEWNPSHLDMLSGKNSFLYALKKMWIGPMLAGVLFIVLTSDMNSSVSACAPFILCWLFSPLLAYWISLPKIREIQQLTATQNTFLHLLSRKTWRFFETYVGSQDHWLPPDNVQLDPVAVVAHRTSPTNIGLSLLANVVAFEFSYICAGQLLTRTNNTFQSMKVLDRYKGHFYNWYDTLTLTPLQPMYVSTVDSGNLSGHLLTLRPALIDLIEQPILHPRLYQGLYDTFEALTEALNGILSPVISVINDKLMQLLQTRPLCLHTTYCDLNNLISLIEESRTSSLGQPVNPDVSIWSTALLSQCQSQVGEILYLAPWISDAQIPVCFEHFPQLKGIPSLKQLANLSCVHHQTMADSLAVHQYDQDEEKNSSWTALIIEAQHRAELRIAEIHRLADMATTFSEVQYDFLYDTTTHLLSIGYNINERRCDVSRYDLLASEARLACFIGIAQGQLPQESWFALGRQLTIAGSEPILLSWSGSMFEYLMPLLIMPTFEHTLLEQTYHAAVKRQIEYGFQRGVPWGISESGYNAFDTNLNYQYRAFGVPGLGFKRGLGDDLVIAPYASMMALMVEPEAACENLMQMAAVGFCGAFGFFEAIDYTPSRLPRGQDHTLIHSFMSHHQGMGLLSLAYLLLDQPLQALFESDPLLKATIPLLYERVPKVTAKYANTTELADIRSSTNEETTPLRVISQANSKTPEVQLLSNGHYHVMVTSAGGSYSRWNNMAVTRWKEDSTCDDWGSFCYVRDVETGRFWSTAFQPSLVNSPQYEVVFSEGRAEFRRRDNNIDLHTEIVVSPEDDIELRRTRIINRSGRRRTIEFTSYAEVVLALPAADNSHPAFSKLFVQTEILPEQAAILCVRRPRSSTEQVPTMFHLMALHGVNADEVSYETDRLQFIGRNNTCTYPNAMKHSGPLSNSAGSVLDPIVAIRYQLTLNPEQTATIDIVTGIAETRETCLALIEKYQDQHLAERVVDLSWTHSQVVLRQLNISEKDAQLYARLANSVIYVNPLLRASEDILMQNHRGQSALWSYAISGDVPIVLLQISSQEHIELARQLIQAHAYWQSRGLAVDLVIWNEDHANYRQVLQDQILGLISSVIGTHALEKPGGIFVRSIDQISNEDRILFQSVARIILNDHRGSLLEQLNRRDLADIRPGNLIPIKKKQIYLPSISEVPAEKEPSRQFENGIGGFSDDGQEYLITNSHSLSTPAPWVNVLANPMFGSIISNSGQSYTWSENAHEFRLTPWNNDPVTDMGGEVFYLRDEETGKFWSPTALPHCGNGEYYVRHGFGYSVFTHTEEAIHTELTIYVALNAPIKYVVFKIINESQLHRQLSVTGYVEWVLADLSNKSAMHIVTEMNASHNGICARNSYNTDFPGRVAFFSVNSSNCSVTGNRAEFIGRNGNLYDPAAMSKGYLSGKVGAAYDPCAALQIAFDLNPGQQKELIFVLGATDQSSSSPETLMRHYLNADAAARSLAEVREYWKKTLGIIKVTTPDVALNVLANGWLLYQTIACRLWARSGYYQSGGAFGFRDQLQDTMALAHTAHQLAREQILLCAAHQFIEGDVQHWWHPPTQRGVRTHCSDDYLWLPLAVSRYVNNSGDTGILDVKIPFIEGRALSSDEDSYYDQPSRSQQTATLYMHCVQAIEHGLRFGSHGLPLMGSCDWNDGMDKVGNEGKGESVWLAFFLHEVLMQFSTLALQKEDDVYAKHCEDQAKRIAGLIDKAAWDGAWYKRAYFDDGSALGSTKNAECQIDSISQSWSVLTSTGDPAHRKQAMESLYQRLVNKEKGIIQLLDPPFDQSGQNPGYIRGYVPGVRENGGQYTHAAIWAGMAFAKLGEVDHAWEAFDIINPINHGNTPTAIQVYKVEPYVIAADVYGVAPHIGRGGWTWYTGSAGWMYTFMMESLLGIHRRNTELHISPCLRLSWNGYQLDYRYCDTDYHIDVTVHDDPEQISKLYFDGILSEKLHIDLVDDKQPHQLRLEFLRTPVGAN</sequence>